<proteinExistence type="predicted"/>
<dbReference type="EMBL" id="JAXUIC010000009">
    <property type="protein sequence ID" value="KAK4571341.1"/>
    <property type="molecule type" value="Genomic_DNA"/>
</dbReference>
<organism evidence="7 8">
    <name type="scientific">Quercus rubra</name>
    <name type="common">Northern red oak</name>
    <name type="synonym">Quercus borealis</name>
    <dbReference type="NCBI Taxonomy" id="3512"/>
    <lineage>
        <taxon>Eukaryota</taxon>
        <taxon>Viridiplantae</taxon>
        <taxon>Streptophyta</taxon>
        <taxon>Embryophyta</taxon>
        <taxon>Tracheophyta</taxon>
        <taxon>Spermatophyta</taxon>
        <taxon>Magnoliopsida</taxon>
        <taxon>eudicotyledons</taxon>
        <taxon>Gunneridae</taxon>
        <taxon>Pentapetalae</taxon>
        <taxon>rosids</taxon>
        <taxon>fabids</taxon>
        <taxon>Fagales</taxon>
        <taxon>Fagaceae</taxon>
        <taxon>Quercus</taxon>
    </lineage>
</organism>
<protein>
    <recommendedName>
        <fullName evidence="6">Major facilitator superfamily (MFS) profile domain-containing protein</fullName>
    </recommendedName>
</protein>
<feature type="transmembrane region" description="Helical" evidence="5">
    <location>
        <begin position="319"/>
        <end position="338"/>
    </location>
</feature>
<dbReference type="PANTHER" id="PTHR24064">
    <property type="entry name" value="SOLUTE CARRIER FAMILY 22 MEMBER"/>
    <property type="match status" value="1"/>
</dbReference>
<dbReference type="SUPFAM" id="SSF103473">
    <property type="entry name" value="MFS general substrate transporter"/>
    <property type="match status" value="1"/>
</dbReference>
<evidence type="ECO:0000256" key="4">
    <source>
        <dbReference type="ARBA" id="ARBA00023136"/>
    </source>
</evidence>
<name>A0AAN7EG95_QUERU</name>
<keyword evidence="8" id="KW-1185">Reference proteome</keyword>
<keyword evidence="4 5" id="KW-0472">Membrane</keyword>
<comment type="caution">
    <text evidence="7">The sequence shown here is derived from an EMBL/GenBank/DDBJ whole genome shotgun (WGS) entry which is preliminary data.</text>
</comment>
<evidence type="ECO:0000259" key="6">
    <source>
        <dbReference type="PROSITE" id="PS50850"/>
    </source>
</evidence>
<reference evidence="7 8" key="1">
    <citation type="journal article" date="2023" name="G3 (Bethesda)">
        <title>A haplotype-resolved chromosome-scale genome for Quercus rubra L. provides insights into the genetics of adaptive traits for red oak species.</title>
        <authorList>
            <person name="Kapoor B."/>
            <person name="Jenkins J."/>
            <person name="Schmutz J."/>
            <person name="Zhebentyayeva T."/>
            <person name="Kuelheim C."/>
            <person name="Coggeshall M."/>
            <person name="Heim C."/>
            <person name="Lasky J.R."/>
            <person name="Leites L."/>
            <person name="Islam-Faridi N."/>
            <person name="Romero-Severson J."/>
            <person name="DeLeo V.L."/>
            <person name="Lucas S.M."/>
            <person name="Lazic D."/>
            <person name="Gailing O."/>
            <person name="Carlson J."/>
            <person name="Staton M."/>
        </authorList>
    </citation>
    <scope>NUCLEOTIDE SEQUENCE [LARGE SCALE GENOMIC DNA]</scope>
    <source>
        <strain evidence="7">Pseudo-F2</strain>
    </source>
</reference>
<feature type="transmembrane region" description="Helical" evidence="5">
    <location>
        <begin position="393"/>
        <end position="411"/>
    </location>
</feature>
<feature type="transmembrane region" description="Helical" evidence="5">
    <location>
        <begin position="44"/>
        <end position="63"/>
    </location>
</feature>
<evidence type="ECO:0000313" key="8">
    <source>
        <dbReference type="Proteomes" id="UP001324115"/>
    </source>
</evidence>
<dbReference type="InterPro" id="IPR005828">
    <property type="entry name" value="MFS_sugar_transport-like"/>
</dbReference>
<feature type="transmembrane region" description="Helical" evidence="5">
    <location>
        <begin position="99"/>
        <end position="119"/>
    </location>
</feature>
<dbReference type="Gene3D" id="1.20.1250.20">
    <property type="entry name" value="MFS general substrate transporter like domains"/>
    <property type="match status" value="2"/>
</dbReference>
<dbReference type="InterPro" id="IPR020846">
    <property type="entry name" value="MFS_dom"/>
</dbReference>
<feature type="transmembrane region" description="Helical" evidence="5">
    <location>
        <begin position="294"/>
        <end position="313"/>
    </location>
</feature>
<evidence type="ECO:0000256" key="3">
    <source>
        <dbReference type="ARBA" id="ARBA00022989"/>
    </source>
</evidence>
<keyword evidence="3 5" id="KW-1133">Transmembrane helix</keyword>
<accession>A0AAN7EG95</accession>
<dbReference type="AlphaFoldDB" id="A0AAN7EG95"/>
<comment type="subcellular location">
    <subcellularLocation>
        <location evidence="1">Membrane</location>
        <topology evidence="1">Multi-pass membrane protein</topology>
    </subcellularLocation>
</comment>
<dbReference type="PROSITE" id="PS50850">
    <property type="entry name" value="MFS"/>
    <property type="match status" value="1"/>
</dbReference>
<gene>
    <name evidence="7" type="ORF">RGQ29_029944</name>
</gene>
<dbReference type="GO" id="GO:0022857">
    <property type="term" value="F:transmembrane transporter activity"/>
    <property type="evidence" value="ECO:0007669"/>
    <property type="project" value="InterPro"/>
</dbReference>
<evidence type="ECO:0000256" key="5">
    <source>
        <dbReference type="SAM" id="Phobius"/>
    </source>
</evidence>
<dbReference type="GO" id="GO:0016020">
    <property type="term" value="C:membrane"/>
    <property type="evidence" value="ECO:0007669"/>
    <property type="project" value="UniProtKB-SubCell"/>
</dbReference>
<feature type="domain" description="Major facilitator superfamily (MFS) profile" evidence="6">
    <location>
        <begin position="1"/>
        <end position="450"/>
    </location>
</feature>
<evidence type="ECO:0000313" key="7">
    <source>
        <dbReference type="EMBL" id="KAK4571341.1"/>
    </source>
</evidence>
<evidence type="ECO:0000256" key="1">
    <source>
        <dbReference type="ARBA" id="ARBA00004141"/>
    </source>
</evidence>
<keyword evidence="2 5" id="KW-0812">Transmembrane</keyword>
<dbReference type="Proteomes" id="UP001324115">
    <property type="component" value="Unassembled WGS sequence"/>
</dbReference>
<dbReference type="Pfam" id="PF00083">
    <property type="entry name" value="Sugar_tr"/>
    <property type="match status" value="1"/>
</dbReference>
<feature type="transmembrane region" description="Helical" evidence="5">
    <location>
        <begin position="75"/>
        <end position="93"/>
    </location>
</feature>
<feature type="transmembrane region" description="Helical" evidence="5">
    <location>
        <begin position="140"/>
        <end position="165"/>
    </location>
</feature>
<sequence length="450" mass="50336">MPACNGTTSQPLSLPERHKLLGCLYYYSPNTNIPGKLLASVNNVVVGVALVATLVGQLVFGYLGDKLGRKKVYDITLMLMVLCAICSGVSFGASAHSVIGTLCFFKFWIGFGIGGDYPLSAMIMSKYTNKRTCSAFITTVFAMQGVGIVFAGLVSMTLLAIFLHFFKAPTLDENQVLSTRLEADYLWRIVLTLGALLALLTYYWRMKMPKTAAVNMGRVLDFELQVELDKLSQFKAANNYTLFSSEFVCRHEKHFIGTTTTWFLLDIAFYTMDLFKKANHVNALQEVFDTSRDMFIVAMLGTFLGYWFTVFLIKKLGRWVIQLVGFLMMSICMLFMGLKYDYLKKWKFLFPTRLRSSCHALSLASRKAEAMVGAFGVQYFTFDGEVKKIRSTMLLLAFTNMLGFAFTSLVSRTKGRTLEEISGEDDHGNDTTQGPAIKCSVSRYASGTYA</sequence>
<feature type="transmembrane region" description="Helical" evidence="5">
    <location>
        <begin position="185"/>
        <end position="204"/>
    </location>
</feature>
<evidence type="ECO:0000256" key="2">
    <source>
        <dbReference type="ARBA" id="ARBA00022692"/>
    </source>
</evidence>
<dbReference type="InterPro" id="IPR036259">
    <property type="entry name" value="MFS_trans_sf"/>
</dbReference>